<dbReference type="KEGG" id="rba:RB2745"/>
<dbReference type="HOGENOM" id="CLU_3275754_0_0_0"/>
<dbReference type="EMBL" id="BX294137">
    <property type="protein sequence ID" value="CAD72813.1"/>
    <property type="molecule type" value="Genomic_DNA"/>
</dbReference>
<organism evidence="1 2">
    <name type="scientific">Rhodopirellula baltica (strain DSM 10527 / NCIMB 13988 / SH1)</name>
    <dbReference type="NCBI Taxonomy" id="243090"/>
    <lineage>
        <taxon>Bacteria</taxon>
        <taxon>Pseudomonadati</taxon>
        <taxon>Planctomycetota</taxon>
        <taxon>Planctomycetia</taxon>
        <taxon>Pirellulales</taxon>
        <taxon>Pirellulaceae</taxon>
        <taxon>Rhodopirellula</taxon>
    </lineage>
</organism>
<proteinExistence type="predicted"/>
<sequence>MSPTADEICLSRRAIISKRKWSVGGDWAVAAGCVGNRVIET</sequence>
<dbReference type="AlphaFoldDB" id="Q7UVB2"/>
<name>Q7UVB2_RHOBA</name>
<dbReference type="Proteomes" id="UP000001025">
    <property type="component" value="Chromosome"/>
</dbReference>
<accession>Q7UVB2</accession>
<evidence type="ECO:0000313" key="2">
    <source>
        <dbReference type="Proteomes" id="UP000001025"/>
    </source>
</evidence>
<keyword evidence="2" id="KW-1185">Reference proteome</keyword>
<evidence type="ECO:0000313" key="1">
    <source>
        <dbReference type="EMBL" id="CAD72813.1"/>
    </source>
</evidence>
<dbReference type="EnsemblBacteria" id="CAD72813">
    <property type="protein sequence ID" value="CAD72813"/>
    <property type="gene ID" value="RB2745"/>
</dbReference>
<dbReference type="InParanoid" id="Q7UVB2"/>
<gene>
    <name evidence="1" type="ordered locus">RB2745</name>
</gene>
<reference evidence="1 2" key="1">
    <citation type="journal article" date="2003" name="Proc. Natl. Acad. Sci. U.S.A.">
        <title>Complete genome sequence of the marine planctomycete Pirellula sp. strain 1.</title>
        <authorList>
            <person name="Gloeckner F.O."/>
            <person name="Kube M."/>
            <person name="Bauer M."/>
            <person name="Teeling H."/>
            <person name="Lombardot T."/>
            <person name="Ludwig W."/>
            <person name="Gade D."/>
            <person name="Beck A."/>
            <person name="Borzym K."/>
            <person name="Heitmann K."/>
            <person name="Rabus R."/>
            <person name="Schlesner H."/>
            <person name="Amann R."/>
            <person name="Reinhardt R."/>
        </authorList>
    </citation>
    <scope>NUCLEOTIDE SEQUENCE [LARGE SCALE GENOMIC DNA]</scope>
    <source>
        <strain evidence="2">DSM 10527 / NCIMB 13988 / SH1</strain>
    </source>
</reference>
<dbReference type="STRING" id="243090.RB2745"/>
<protein>
    <submittedName>
        <fullName evidence="1">Uncharacterized protein</fullName>
    </submittedName>
</protein>